<dbReference type="AlphaFoldDB" id="A0A2G5V8Z0"/>
<name>A0A2G5V8Z0_9PELO</name>
<dbReference type="Proteomes" id="UP000230233">
    <property type="component" value="Chromosome II"/>
</dbReference>
<sequence>MSDRRVAQLEQEKAEMAEAKTRIWHEMVKIENRCMRQELEKKRLHGIIVQQLFRINHLEELSDQARDRLAEIHTSTINLIQ</sequence>
<gene>
    <name evidence="1" type="primary">Cnig_chr_II.g7294</name>
    <name evidence="1" type="ORF">B9Z55_007294</name>
</gene>
<keyword evidence="2" id="KW-1185">Reference proteome</keyword>
<proteinExistence type="predicted"/>
<evidence type="ECO:0000313" key="2">
    <source>
        <dbReference type="Proteomes" id="UP000230233"/>
    </source>
</evidence>
<dbReference type="EMBL" id="PDUG01000002">
    <property type="protein sequence ID" value="PIC48239.1"/>
    <property type="molecule type" value="Genomic_DNA"/>
</dbReference>
<accession>A0A2G5V8Z0</accession>
<reference evidence="2" key="1">
    <citation type="submission" date="2017-10" db="EMBL/GenBank/DDBJ databases">
        <title>Rapid genome shrinkage in a self-fertile nematode reveals novel sperm competition proteins.</title>
        <authorList>
            <person name="Yin D."/>
            <person name="Schwarz E.M."/>
            <person name="Thomas C.G."/>
            <person name="Felde R.L."/>
            <person name="Korf I.F."/>
            <person name="Cutter A.D."/>
            <person name="Schartner C.M."/>
            <person name="Ralston E.J."/>
            <person name="Meyer B.J."/>
            <person name="Haag E.S."/>
        </authorList>
    </citation>
    <scope>NUCLEOTIDE SEQUENCE [LARGE SCALE GENOMIC DNA]</scope>
    <source>
        <strain evidence="2">JU1422</strain>
    </source>
</reference>
<evidence type="ECO:0000313" key="1">
    <source>
        <dbReference type="EMBL" id="PIC48239.1"/>
    </source>
</evidence>
<comment type="caution">
    <text evidence="1">The sequence shown here is derived from an EMBL/GenBank/DDBJ whole genome shotgun (WGS) entry which is preliminary data.</text>
</comment>
<organism evidence="1 2">
    <name type="scientific">Caenorhabditis nigoni</name>
    <dbReference type="NCBI Taxonomy" id="1611254"/>
    <lineage>
        <taxon>Eukaryota</taxon>
        <taxon>Metazoa</taxon>
        <taxon>Ecdysozoa</taxon>
        <taxon>Nematoda</taxon>
        <taxon>Chromadorea</taxon>
        <taxon>Rhabditida</taxon>
        <taxon>Rhabditina</taxon>
        <taxon>Rhabditomorpha</taxon>
        <taxon>Rhabditoidea</taxon>
        <taxon>Rhabditidae</taxon>
        <taxon>Peloderinae</taxon>
        <taxon>Caenorhabditis</taxon>
    </lineage>
</organism>
<protein>
    <submittedName>
        <fullName evidence="1">Uncharacterized protein</fullName>
    </submittedName>
</protein>